<evidence type="ECO:0000313" key="2">
    <source>
        <dbReference type="Proteomes" id="UP001580430"/>
    </source>
</evidence>
<dbReference type="EMBL" id="JBHIRY010000039">
    <property type="protein sequence ID" value="MFB5763584.1"/>
    <property type="molecule type" value="Genomic_DNA"/>
</dbReference>
<dbReference type="RefSeq" id="WP_375522593.1">
    <property type="nucleotide sequence ID" value="NZ_JBHIRY010000039.1"/>
</dbReference>
<proteinExistence type="predicted"/>
<gene>
    <name evidence="1" type="ORF">ACE5LO_24715</name>
</gene>
<evidence type="ECO:0000313" key="1">
    <source>
        <dbReference type="EMBL" id="MFB5763584.1"/>
    </source>
</evidence>
<sequence length="351" mass="41800">MNERKLPIIRPDVHGYLCNAYPLSIAMQHSKSEAWFYSNYIQLICAGNFPEGKFFSFYTSNLPWYDFFLSCPLINYQKINQRFLEKYEGGLIRFICDSIDQNQYIHLYVDESYISHKKAYKKNALPHEMLIFGYNKENSSFHVSGYNSNVIFGEYEVTFEEFLLAFNNCDKTKNREYICLLAYNEEHNYHFDLELVIQSLKELRYSLNSSYHYRSMSPPSNWIFGLSIYDHIIKYLDTEVNFLKEKIDFRIFHTLWEHKGVMLNRLKYLKEHHYLNDADELIKIYSEIESDSLILRNMAMMYNLNENSAIITSITEKMTQIKSIEEAALSRLISQLESVEKSEKLLSHYYL</sequence>
<name>A0ABV5C7T9_9BACL</name>
<organism evidence="1 2">
    <name type="scientific">Paenibacillus medicaginis</name>
    <dbReference type="NCBI Taxonomy" id="1470560"/>
    <lineage>
        <taxon>Bacteria</taxon>
        <taxon>Bacillati</taxon>
        <taxon>Bacillota</taxon>
        <taxon>Bacilli</taxon>
        <taxon>Bacillales</taxon>
        <taxon>Paenibacillaceae</taxon>
        <taxon>Paenibacillus</taxon>
    </lineage>
</organism>
<reference evidence="1 2" key="1">
    <citation type="submission" date="2024-09" db="EMBL/GenBank/DDBJ databases">
        <title>Paenibacillus zeirhizospherea sp. nov., isolated from surface of the maize (Zea mays) roots in a horticulture field, Hungary.</title>
        <authorList>
            <person name="Marton D."/>
            <person name="Farkas M."/>
            <person name="Bedics A."/>
            <person name="Toth E."/>
            <person name="Tancsics A."/>
            <person name="Boka K."/>
            <person name="Marati G."/>
            <person name="Kriszt B."/>
            <person name="Cserhati M."/>
        </authorList>
    </citation>
    <scope>NUCLEOTIDE SEQUENCE [LARGE SCALE GENOMIC DNA]</scope>
    <source>
        <strain evidence="1 2">JCM 18446</strain>
    </source>
</reference>
<protein>
    <recommendedName>
        <fullName evidence="3">Butirosin biosynthesis protein H N-terminal domain-containing protein</fullName>
    </recommendedName>
</protein>
<keyword evidence="2" id="KW-1185">Reference proteome</keyword>
<dbReference type="Proteomes" id="UP001580430">
    <property type="component" value="Unassembled WGS sequence"/>
</dbReference>
<comment type="caution">
    <text evidence="1">The sequence shown here is derived from an EMBL/GenBank/DDBJ whole genome shotgun (WGS) entry which is preliminary data.</text>
</comment>
<evidence type="ECO:0008006" key="3">
    <source>
        <dbReference type="Google" id="ProtNLM"/>
    </source>
</evidence>
<accession>A0ABV5C7T9</accession>